<dbReference type="InterPro" id="IPR036909">
    <property type="entry name" value="Cyt_c-like_dom_sf"/>
</dbReference>
<dbReference type="SMART" id="SM00089">
    <property type="entry name" value="PKD"/>
    <property type="match status" value="1"/>
</dbReference>
<dbReference type="PROSITE" id="PS50093">
    <property type="entry name" value="PKD"/>
    <property type="match status" value="1"/>
</dbReference>
<dbReference type="PROSITE" id="PS51007">
    <property type="entry name" value="CYTC"/>
    <property type="match status" value="1"/>
</dbReference>
<dbReference type="Gene3D" id="3.40.50.880">
    <property type="match status" value="1"/>
</dbReference>
<feature type="domain" description="Cytochrome c" evidence="8">
    <location>
        <begin position="861"/>
        <end position="956"/>
    </location>
</feature>
<dbReference type="PANTHER" id="PTHR40469">
    <property type="entry name" value="SECRETED GLYCOSYL HYDROLASE"/>
    <property type="match status" value="1"/>
</dbReference>
<dbReference type="InterPro" id="IPR022409">
    <property type="entry name" value="PKD/Chitinase_dom"/>
</dbReference>
<dbReference type="Pfam" id="PF07995">
    <property type="entry name" value="GSDH"/>
    <property type="match status" value="1"/>
</dbReference>
<keyword evidence="5 6" id="KW-0408">Iron</keyword>
<dbReference type="InterPro" id="IPR009056">
    <property type="entry name" value="Cyt_c-like_dom"/>
</dbReference>
<dbReference type="Gene3D" id="1.10.760.10">
    <property type="entry name" value="Cytochrome c-like domain"/>
    <property type="match status" value="1"/>
</dbReference>
<sequence>MKHPLSIIKSLFLVAFLALTFLSCSKKSGPAKVLVFSKTAGWHHTSIPFGIAAIQKLGVENGFEVDTTTNADYFNEDSLKNYSAVVFLSTTGDVLNHYQQADFERYIQAGGGYMGIHAAADTEYDWPWYGRLVGGYFLDHPGINDKSPNVQEGVLNIVDKSHASTSFLPEKWTKTDEFYSYRNLNPDTHVLMTIDEDSYEGGAKIGNHPMAWYHDYDGGRAYYTALGHTDESYTEDLYLKHILAGIQYAIGDNSELDYSKATSLRAPEENRFTKTMLAEGGVFYEPTEMTILPNFDILIAQRRGEILLYKNSTGKVTEAAKLDVYHQSGVKGVNAEEGVLGIQKDPNFATNNNVFIFYSPKDTSVNRLSRFKFANDKVDLESEVVVLEFYSQRQICCHTGGSIAFDKDGLLYVSAGDNSTPFNEPGGKYVNNGFGPLDDRPGHEQYDARRSSGNANDLRGKIMRIRVKEDGSYEIPEGNLYPVGTEGTRPEIYVQGNRNPYRISVDQKTGFLYWGEVGPDAANDSMEVRGSRGYDELNQARKAGNFGWPMFVGKNYPYREYDYATGKSGELFDPEHPVNNSRNNTGIKELPPVAPPFIWYPYAVSKEFPQVATGGRNAMAGPVYYTDMFPAATRYPDYYNGKLFIYDWIRGWIKAVTMYPNGDYEKMEPFMEHTKFNSLIDMEVGPDGKFYLLEYGNGWFAKNADAALSRVDFNGGNRAPSVEQIAVNKSSGTLPLEVTVTAKASDPERDKLSYTWDFGNGETKQTTVPEVTYTYSKIGDYAITVEASDPAKLTAKSNSISVYAGNAAPDVTISVKGNKSFYFPGKNVEYAVSVSDSDDASEPDMASLFVSADYIESTDQAEATQGHQVISENMIGKNMMNSLDCKACHKEAEKSIGPAYVDVAKRYKDDPDAINKLAQKVMNGGSGVWGETAMAAHPGLSESDAKTIISWVLSLADGGKTTKSLPATGSLKPTLDKKPMDNGSLIIRASYTDKGGANIKPLVGSSTLRLRSSKLDLTKASKLDGYTTMSFNGMNLLLLPNAAGSFSLSKIDLTNVTGADFMTGSQQPMAKGYTFEVRLDAVDGKKIGEASSTSGTSSAAGMNASMFTINFEPVTDGKLHDLYIISKPNDGEDVTGAVVGITLTSK</sequence>
<dbReference type="EMBL" id="CP136051">
    <property type="protein sequence ID" value="WOK07042.1"/>
    <property type="molecule type" value="Genomic_DNA"/>
</dbReference>
<feature type="domain" description="PKD" evidence="7">
    <location>
        <begin position="721"/>
        <end position="802"/>
    </location>
</feature>
<dbReference type="Pfam" id="PF00801">
    <property type="entry name" value="PKD"/>
    <property type="match status" value="1"/>
</dbReference>
<evidence type="ECO:0000256" key="3">
    <source>
        <dbReference type="ARBA" id="ARBA00022723"/>
    </source>
</evidence>
<dbReference type="Pfam" id="PF06283">
    <property type="entry name" value="ThuA"/>
    <property type="match status" value="1"/>
</dbReference>
<dbReference type="InterPro" id="IPR029062">
    <property type="entry name" value="Class_I_gatase-like"/>
</dbReference>
<keyword evidence="3 6" id="KW-0479">Metal-binding</keyword>
<proteinExistence type="predicted"/>
<evidence type="ECO:0000256" key="1">
    <source>
        <dbReference type="ARBA" id="ARBA00022448"/>
    </source>
</evidence>
<dbReference type="InterPro" id="IPR035986">
    <property type="entry name" value="PKD_dom_sf"/>
</dbReference>
<keyword evidence="4" id="KW-0249">Electron transport</keyword>
<evidence type="ECO:0000259" key="7">
    <source>
        <dbReference type="PROSITE" id="PS50093"/>
    </source>
</evidence>
<accession>A0ABZ0ITV7</accession>
<evidence type="ECO:0000256" key="2">
    <source>
        <dbReference type="ARBA" id="ARBA00022617"/>
    </source>
</evidence>
<dbReference type="RefSeq" id="WP_317489731.1">
    <property type="nucleotide sequence ID" value="NZ_CP136051.1"/>
</dbReference>
<dbReference type="Pfam" id="PF00034">
    <property type="entry name" value="Cytochrom_C"/>
    <property type="match status" value="1"/>
</dbReference>
<gene>
    <name evidence="9" type="ORF">RT717_00205</name>
</gene>
<evidence type="ECO:0000256" key="5">
    <source>
        <dbReference type="ARBA" id="ARBA00023004"/>
    </source>
</evidence>
<name>A0ABZ0ITV7_9BACT</name>
<evidence type="ECO:0000256" key="4">
    <source>
        <dbReference type="ARBA" id="ARBA00022982"/>
    </source>
</evidence>
<reference evidence="9 10" key="1">
    <citation type="journal article" date="2023" name="Microbiol. Resour. Announc.">
        <title>Complete Genome Sequence of Imperialibacter roseus strain P4T.</title>
        <authorList>
            <person name="Tizabi D.R."/>
            <person name="Bachvaroff T."/>
            <person name="Hill R.T."/>
        </authorList>
    </citation>
    <scope>NUCLEOTIDE SEQUENCE [LARGE SCALE GENOMIC DNA]</scope>
    <source>
        <strain evidence="9 10">P4T</strain>
    </source>
</reference>
<dbReference type="PRINTS" id="PR00606">
    <property type="entry name" value="CYTCHROMECID"/>
</dbReference>
<dbReference type="CDD" id="cd00146">
    <property type="entry name" value="PKD"/>
    <property type="match status" value="1"/>
</dbReference>
<dbReference type="Gene3D" id="2.120.10.30">
    <property type="entry name" value="TolB, C-terminal domain"/>
    <property type="match status" value="1"/>
</dbReference>
<protein>
    <submittedName>
        <fullName evidence="9">ThuA domain-containing protein</fullName>
    </submittedName>
</protein>
<dbReference type="InterPro" id="IPR029010">
    <property type="entry name" value="ThuA-like"/>
</dbReference>
<dbReference type="Gene3D" id="2.60.40.10">
    <property type="entry name" value="Immunoglobulins"/>
    <property type="match status" value="1"/>
</dbReference>
<dbReference type="InterPro" id="IPR011041">
    <property type="entry name" value="Quinoprot_gluc/sorb_DH_b-prop"/>
</dbReference>
<dbReference type="Proteomes" id="UP001302349">
    <property type="component" value="Chromosome"/>
</dbReference>
<keyword evidence="2 6" id="KW-0349">Heme</keyword>
<organism evidence="9 10">
    <name type="scientific">Imperialibacter roseus</name>
    <dbReference type="NCBI Taxonomy" id="1324217"/>
    <lineage>
        <taxon>Bacteria</taxon>
        <taxon>Pseudomonadati</taxon>
        <taxon>Bacteroidota</taxon>
        <taxon>Cytophagia</taxon>
        <taxon>Cytophagales</taxon>
        <taxon>Flammeovirgaceae</taxon>
        <taxon>Imperialibacter</taxon>
    </lineage>
</organism>
<dbReference type="PROSITE" id="PS51257">
    <property type="entry name" value="PROKAR_LIPOPROTEIN"/>
    <property type="match status" value="1"/>
</dbReference>
<dbReference type="SUPFAM" id="SSF50952">
    <property type="entry name" value="Soluble quinoprotein glucose dehydrogenase"/>
    <property type="match status" value="1"/>
</dbReference>
<dbReference type="InterPro" id="IPR000601">
    <property type="entry name" value="PKD_dom"/>
</dbReference>
<evidence type="ECO:0000313" key="9">
    <source>
        <dbReference type="EMBL" id="WOK07042.1"/>
    </source>
</evidence>
<dbReference type="SUPFAM" id="SSF52317">
    <property type="entry name" value="Class I glutamine amidotransferase-like"/>
    <property type="match status" value="1"/>
</dbReference>
<evidence type="ECO:0000313" key="10">
    <source>
        <dbReference type="Proteomes" id="UP001302349"/>
    </source>
</evidence>
<keyword evidence="10" id="KW-1185">Reference proteome</keyword>
<dbReference type="SUPFAM" id="SSF46626">
    <property type="entry name" value="Cytochrome c"/>
    <property type="match status" value="1"/>
</dbReference>
<dbReference type="InterPro" id="IPR011042">
    <property type="entry name" value="6-blade_b-propeller_TolB-like"/>
</dbReference>
<dbReference type="InterPro" id="IPR012938">
    <property type="entry name" value="Glc/Sorbosone_DH"/>
</dbReference>
<dbReference type="SUPFAM" id="SSF49299">
    <property type="entry name" value="PKD domain"/>
    <property type="match status" value="1"/>
</dbReference>
<evidence type="ECO:0000256" key="6">
    <source>
        <dbReference type="PROSITE-ProRule" id="PRU00433"/>
    </source>
</evidence>
<dbReference type="InterPro" id="IPR013783">
    <property type="entry name" value="Ig-like_fold"/>
</dbReference>
<dbReference type="InterPro" id="IPR002324">
    <property type="entry name" value="Cyt_c_ID"/>
</dbReference>
<evidence type="ECO:0000259" key="8">
    <source>
        <dbReference type="PROSITE" id="PS51007"/>
    </source>
</evidence>
<dbReference type="PANTHER" id="PTHR40469:SF2">
    <property type="entry name" value="GALACTOSE-BINDING DOMAIN-LIKE SUPERFAMILY PROTEIN"/>
    <property type="match status" value="1"/>
</dbReference>
<keyword evidence="1" id="KW-0813">Transport</keyword>